<feature type="transmembrane region" description="Helical" evidence="1">
    <location>
        <begin position="36"/>
        <end position="56"/>
    </location>
</feature>
<feature type="transmembrane region" description="Helical" evidence="1">
    <location>
        <begin position="6"/>
        <end position="24"/>
    </location>
</feature>
<dbReference type="PANTHER" id="PTHR45138:SF9">
    <property type="entry name" value="DIGUANYLATE CYCLASE DGCM-RELATED"/>
    <property type="match status" value="1"/>
</dbReference>
<dbReference type="EMBL" id="FOHN01000016">
    <property type="protein sequence ID" value="SET34886.1"/>
    <property type="molecule type" value="Genomic_DNA"/>
</dbReference>
<dbReference type="STRING" id="29364.SAMN04487772_11624"/>
<dbReference type="Proteomes" id="UP000199800">
    <property type="component" value="Unassembled WGS sequence"/>
</dbReference>
<protein>
    <submittedName>
        <fullName evidence="3">Diguanylate cyclase (GGDEF) domain-containing protein</fullName>
    </submittedName>
</protein>
<keyword evidence="1" id="KW-0472">Membrane</keyword>
<keyword evidence="1" id="KW-0812">Transmembrane</keyword>
<dbReference type="GO" id="GO:0052621">
    <property type="term" value="F:diguanylate cyclase activity"/>
    <property type="evidence" value="ECO:0007669"/>
    <property type="project" value="TreeGrafter"/>
</dbReference>
<dbReference type="PROSITE" id="PS50887">
    <property type="entry name" value="GGDEF"/>
    <property type="match status" value="1"/>
</dbReference>
<keyword evidence="1" id="KW-1133">Transmembrane helix</keyword>
<feature type="transmembrane region" description="Helical" evidence="1">
    <location>
        <begin position="143"/>
        <end position="163"/>
    </location>
</feature>
<evidence type="ECO:0000313" key="3">
    <source>
        <dbReference type="EMBL" id="SET34886.1"/>
    </source>
</evidence>
<dbReference type="InterPro" id="IPR000160">
    <property type="entry name" value="GGDEF_dom"/>
</dbReference>
<gene>
    <name evidence="3" type="ORF">SAMN04487772_11624</name>
</gene>
<dbReference type="InterPro" id="IPR050469">
    <property type="entry name" value="Diguanylate_Cyclase"/>
</dbReference>
<evidence type="ECO:0000256" key="1">
    <source>
        <dbReference type="SAM" id="Phobius"/>
    </source>
</evidence>
<dbReference type="FunFam" id="3.30.70.270:FF:000001">
    <property type="entry name" value="Diguanylate cyclase domain protein"/>
    <property type="match status" value="1"/>
</dbReference>
<keyword evidence="4" id="KW-1185">Reference proteome</keyword>
<proteinExistence type="predicted"/>
<dbReference type="OrthoDB" id="9804955at2"/>
<dbReference type="InterPro" id="IPR043128">
    <property type="entry name" value="Rev_trsase/Diguanyl_cyclase"/>
</dbReference>
<feature type="domain" description="GGDEF" evidence="2">
    <location>
        <begin position="252"/>
        <end position="385"/>
    </location>
</feature>
<organism evidence="3 4">
    <name type="scientific">[Clostridium] polysaccharolyticum</name>
    <dbReference type="NCBI Taxonomy" id="29364"/>
    <lineage>
        <taxon>Bacteria</taxon>
        <taxon>Bacillati</taxon>
        <taxon>Bacillota</taxon>
        <taxon>Clostridia</taxon>
        <taxon>Lachnospirales</taxon>
        <taxon>Lachnospiraceae</taxon>
    </lineage>
</organism>
<dbReference type="Pfam" id="PF00990">
    <property type="entry name" value="GGDEF"/>
    <property type="match status" value="1"/>
</dbReference>
<name>A0A1I0DQM9_9FIRM</name>
<feature type="transmembrane region" description="Helical" evidence="1">
    <location>
        <begin position="184"/>
        <end position="213"/>
    </location>
</feature>
<sequence length="385" mass="44661">MITSLYFEICVICIISVSLLIASVKKQCGIMFEDRLFLGIMWTVTGIFLSDGAWILVDGLDFPGSQGINKVLNFLYYTLTGIVGLLWLLYTDYKIYESKERLVRCLKWYVIPCVVLVVIILLSPWTGWIFSLSKNEQSHRGRYYALPMLVAYGYLLWAEVQALSAWKHTERKSLRKEYKTLGSFIIWPVLGSIMQGIVYGYPMIWVGVVISVLKVYVDTQNQQITRDGLTGVNNRRYLNHYLDMRLCKKRKKQLFFILMDIDSFKEINDNYGHTQGDAAIIRIAGILREICYKNNDFLARYGGDEFAIVCERENEQEVENLLQEIKDIVFFSNQAGDMKYDIWLSIGYAEYGESQSKNQDELIALADKRLYEAKKKRKQNGNKLR</sequence>
<reference evidence="3 4" key="1">
    <citation type="submission" date="2016-10" db="EMBL/GenBank/DDBJ databases">
        <authorList>
            <person name="de Groot N.N."/>
        </authorList>
    </citation>
    <scope>NUCLEOTIDE SEQUENCE [LARGE SCALE GENOMIC DNA]</scope>
    <source>
        <strain evidence="3 4">DSM 1801</strain>
    </source>
</reference>
<dbReference type="SMART" id="SM00267">
    <property type="entry name" value="GGDEF"/>
    <property type="match status" value="1"/>
</dbReference>
<dbReference type="Gene3D" id="3.30.70.270">
    <property type="match status" value="1"/>
</dbReference>
<evidence type="ECO:0000313" key="4">
    <source>
        <dbReference type="Proteomes" id="UP000199800"/>
    </source>
</evidence>
<dbReference type="NCBIfam" id="TIGR00254">
    <property type="entry name" value="GGDEF"/>
    <property type="match status" value="1"/>
</dbReference>
<dbReference type="RefSeq" id="WP_092478218.1">
    <property type="nucleotide sequence ID" value="NZ_FOHN01000016.1"/>
</dbReference>
<dbReference type="CDD" id="cd01949">
    <property type="entry name" value="GGDEF"/>
    <property type="match status" value="1"/>
</dbReference>
<evidence type="ECO:0000259" key="2">
    <source>
        <dbReference type="PROSITE" id="PS50887"/>
    </source>
</evidence>
<dbReference type="PANTHER" id="PTHR45138">
    <property type="entry name" value="REGULATORY COMPONENTS OF SENSORY TRANSDUCTION SYSTEM"/>
    <property type="match status" value="1"/>
</dbReference>
<feature type="transmembrane region" description="Helical" evidence="1">
    <location>
        <begin position="76"/>
        <end position="96"/>
    </location>
</feature>
<dbReference type="AlphaFoldDB" id="A0A1I0DQM9"/>
<dbReference type="SUPFAM" id="SSF55073">
    <property type="entry name" value="Nucleotide cyclase"/>
    <property type="match status" value="1"/>
</dbReference>
<accession>A0A1I0DQM9</accession>
<dbReference type="InterPro" id="IPR029787">
    <property type="entry name" value="Nucleotide_cyclase"/>
</dbReference>
<feature type="transmembrane region" description="Helical" evidence="1">
    <location>
        <begin position="108"/>
        <end position="131"/>
    </location>
</feature>